<dbReference type="InterPro" id="IPR039060">
    <property type="entry name" value="Antitox_HigA"/>
</dbReference>
<sequence length="133" mass="14566">MTKAKDPAIVALKALIKSRGLTYADLRQEIGSRGYVSLILSGERSLTKGHIQKLTARFGIPPVVFFDQQAANLFAGRKIKVPVVDLLNPDVEPNPENMDALLYDVALKATRKAQKAHKTLMNSLRDAVQKAVA</sequence>
<dbReference type="SMART" id="SM00530">
    <property type="entry name" value="HTH_XRE"/>
    <property type="match status" value="1"/>
</dbReference>
<evidence type="ECO:0000313" key="2">
    <source>
        <dbReference type="EMBL" id="MBD1399545.1"/>
    </source>
</evidence>
<dbReference type="AlphaFoldDB" id="A0A8J6QTR8"/>
<feature type="domain" description="HTH cro/C1-type" evidence="1">
    <location>
        <begin position="12"/>
        <end position="65"/>
    </location>
</feature>
<dbReference type="Gene3D" id="1.10.260.40">
    <property type="entry name" value="lambda repressor-like DNA-binding domains"/>
    <property type="match status" value="1"/>
</dbReference>
<dbReference type="Proteomes" id="UP000632828">
    <property type="component" value="Unassembled WGS sequence"/>
</dbReference>
<dbReference type="InterPro" id="IPR010982">
    <property type="entry name" value="Lambda_DNA-bd_dom_sf"/>
</dbReference>
<dbReference type="EMBL" id="JACWUN010000002">
    <property type="protein sequence ID" value="MBD1399545.1"/>
    <property type="molecule type" value="Genomic_DNA"/>
</dbReference>
<dbReference type="RefSeq" id="WP_191153818.1">
    <property type="nucleotide sequence ID" value="NZ_JACWUN010000002.1"/>
</dbReference>
<dbReference type="Pfam" id="PF01381">
    <property type="entry name" value="HTH_3"/>
    <property type="match status" value="1"/>
</dbReference>
<dbReference type="GO" id="GO:0006355">
    <property type="term" value="P:regulation of DNA-templated transcription"/>
    <property type="evidence" value="ECO:0007669"/>
    <property type="project" value="InterPro"/>
</dbReference>
<organism evidence="2 3">
    <name type="scientific">Pelovirga terrestris</name>
    <dbReference type="NCBI Taxonomy" id="2771352"/>
    <lineage>
        <taxon>Bacteria</taxon>
        <taxon>Pseudomonadati</taxon>
        <taxon>Thermodesulfobacteriota</taxon>
        <taxon>Desulfuromonadia</taxon>
        <taxon>Geobacterales</taxon>
        <taxon>Geobacteraceae</taxon>
        <taxon>Pelovirga</taxon>
    </lineage>
</organism>
<gene>
    <name evidence="2" type="ORF">ICT70_02570</name>
</gene>
<dbReference type="PROSITE" id="PS50943">
    <property type="entry name" value="HTH_CROC1"/>
    <property type="match status" value="1"/>
</dbReference>
<reference evidence="2" key="1">
    <citation type="submission" date="2020-09" db="EMBL/GenBank/DDBJ databases">
        <title>Pelobacter alkaliphilus sp. nov., a novel anaerobic arsenate-reducing bacterium from terrestrial mud volcano.</title>
        <authorList>
            <person name="Khomyakova M.A."/>
            <person name="Merkel A.Y."/>
            <person name="Slobodkin A.I."/>
        </authorList>
    </citation>
    <scope>NUCLEOTIDE SEQUENCE</scope>
    <source>
        <strain evidence="2">M08fum</strain>
    </source>
</reference>
<dbReference type="PANTHER" id="PTHR40455">
    <property type="entry name" value="ANTITOXIN HIGA"/>
    <property type="match status" value="1"/>
</dbReference>
<comment type="caution">
    <text evidence="2">The sequence shown here is derived from an EMBL/GenBank/DDBJ whole genome shotgun (WGS) entry which is preliminary data.</text>
</comment>
<evidence type="ECO:0000259" key="1">
    <source>
        <dbReference type="PROSITE" id="PS50943"/>
    </source>
</evidence>
<dbReference type="CDD" id="cd00093">
    <property type="entry name" value="HTH_XRE"/>
    <property type="match status" value="1"/>
</dbReference>
<name>A0A8J6QTR8_9BACT</name>
<evidence type="ECO:0000313" key="3">
    <source>
        <dbReference type="Proteomes" id="UP000632828"/>
    </source>
</evidence>
<protein>
    <submittedName>
        <fullName evidence="2">Helix-turn-helix domain-containing protein</fullName>
    </submittedName>
</protein>
<dbReference type="PANTHER" id="PTHR40455:SF1">
    <property type="entry name" value="ANTITOXIN HIGA"/>
    <property type="match status" value="1"/>
</dbReference>
<keyword evidence="3" id="KW-1185">Reference proteome</keyword>
<dbReference type="SUPFAM" id="SSF47413">
    <property type="entry name" value="lambda repressor-like DNA-binding domains"/>
    <property type="match status" value="1"/>
</dbReference>
<dbReference type="InterPro" id="IPR001387">
    <property type="entry name" value="Cro/C1-type_HTH"/>
</dbReference>
<accession>A0A8J6QTR8</accession>
<proteinExistence type="predicted"/>
<dbReference type="GO" id="GO:0001046">
    <property type="term" value="F:core promoter sequence-specific DNA binding"/>
    <property type="evidence" value="ECO:0007669"/>
    <property type="project" value="TreeGrafter"/>
</dbReference>